<name>A0A154PR80_DUFNO</name>
<proteinExistence type="predicted"/>
<evidence type="ECO:0000313" key="2">
    <source>
        <dbReference type="Proteomes" id="UP000076502"/>
    </source>
</evidence>
<evidence type="ECO:0000313" key="1">
    <source>
        <dbReference type="EMBL" id="KZC14391.1"/>
    </source>
</evidence>
<reference evidence="1 2" key="1">
    <citation type="submission" date="2015-07" db="EMBL/GenBank/DDBJ databases">
        <title>The genome of Dufourea novaeangliae.</title>
        <authorList>
            <person name="Pan H."/>
            <person name="Kapheim K."/>
        </authorList>
    </citation>
    <scope>NUCLEOTIDE SEQUENCE [LARGE SCALE GENOMIC DNA]</scope>
    <source>
        <strain evidence="1">0120121106</strain>
        <tissue evidence="1">Whole body</tissue>
    </source>
</reference>
<gene>
    <name evidence="1" type="ORF">WN55_06997</name>
</gene>
<organism evidence="1 2">
    <name type="scientific">Dufourea novaeangliae</name>
    <name type="common">Sweat bee</name>
    <dbReference type="NCBI Taxonomy" id="178035"/>
    <lineage>
        <taxon>Eukaryota</taxon>
        <taxon>Metazoa</taxon>
        <taxon>Ecdysozoa</taxon>
        <taxon>Arthropoda</taxon>
        <taxon>Hexapoda</taxon>
        <taxon>Insecta</taxon>
        <taxon>Pterygota</taxon>
        <taxon>Neoptera</taxon>
        <taxon>Endopterygota</taxon>
        <taxon>Hymenoptera</taxon>
        <taxon>Apocrita</taxon>
        <taxon>Aculeata</taxon>
        <taxon>Apoidea</taxon>
        <taxon>Anthophila</taxon>
        <taxon>Halictidae</taxon>
        <taxon>Rophitinae</taxon>
        <taxon>Dufourea</taxon>
    </lineage>
</organism>
<dbReference type="AlphaFoldDB" id="A0A154PR80"/>
<sequence length="85" mass="9721">MTVFPSPKTSITEICIYSAYIKPSDNFNKAEKSCNYQRNKSCVHFLSDQASTELGRWAPPTITLRFPVTYFGDPARIPQEDDRKT</sequence>
<dbReference type="EMBL" id="KQ435069">
    <property type="protein sequence ID" value="KZC14391.1"/>
    <property type="molecule type" value="Genomic_DNA"/>
</dbReference>
<protein>
    <submittedName>
        <fullName evidence="1">Uncharacterized protein</fullName>
    </submittedName>
</protein>
<dbReference type="Proteomes" id="UP000076502">
    <property type="component" value="Unassembled WGS sequence"/>
</dbReference>
<keyword evidence="2" id="KW-1185">Reference proteome</keyword>
<accession>A0A154PR80</accession>